<name>A0A1M6H3K1_9FIRM</name>
<keyword evidence="3" id="KW-1185">Reference proteome</keyword>
<gene>
    <name evidence="2" type="ORF">SAMN02745751_01901</name>
</gene>
<feature type="compositionally biased region" description="Basic and acidic residues" evidence="1">
    <location>
        <begin position="43"/>
        <end position="55"/>
    </location>
</feature>
<evidence type="ECO:0000313" key="2">
    <source>
        <dbReference type="EMBL" id="SHJ16676.1"/>
    </source>
</evidence>
<proteinExistence type="predicted"/>
<reference evidence="2 3" key="1">
    <citation type="submission" date="2016-11" db="EMBL/GenBank/DDBJ databases">
        <authorList>
            <person name="Jaros S."/>
            <person name="Januszkiewicz K."/>
            <person name="Wedrychowicz H."/>
        </authorList>
    </citation>
    <scope>NUCLEOTIDE SEQUENCE [LARGE SCALE GENOMIC DNA]</scope>
    <source>
        <strain evidence="2 3">DSM 17477</strain>
    </source>
</reference>
<dbReference type="AlphaFoldDB" id="A0A1M6H3K1"/>
<sequence length="62" mass="7150">MGYNRGVIVKLFEDFSLEDLLIKIFVPDANKVKPVDPFDMAMKENKNQSVNDKKYNKNKKSG</sequence>
<organism evidence="2 3">
    <name type="scientific">Dethiosulfatibacter aminovorans DSM 17477</name>
    <dbReference type="NCBI Taxonomy" id="1121476"/>
    <lineage>
        <taxon>Bacteria</taxon>
        <taxon>Bacillati</taxon>
        <taxon>Bacillota</taxon>
        <taxon>Tissierellia</taxon>
        <taxon>Dethiosulfatibacter</taxon>
    </lineage>
</organism>
<evidence type="ECO:0000313" key="3">
    <source>
        <dbReference type="Proteomes" id="UP000184052"/>
    </source>
</evidence>
<dbReference type="Proteomes" id="UP000184052">
    <property type="component" value="Unassembled WGS sequence"/>
</dbReference>
<dbReference type="STRING" id="1121476.SAMN02745751_01901"/>
<dbReference type="EMBL" id="FQZL01000012">
    <property type="protein sequence ID" value="SHJ16676.1"/>
    <property type="molecule type" value="Genomic_DNA"/>
</dbReference>
<accession>A0A1M6H3K1</accession>
<feature type="region of interest" description="Disordered" evidence="1">
    <location>
        <begin position="43"/>
        <end position="62"/>
    </location>
</feature>
<evidence type="ECO:0000256" key="1">
    <source>
        <dbReference type="SAM" id="MobiDB-lite"/>
    </source>
</evidence>
<protein>
    <submittedName>
        <fullName evidence="2">Uncharacterized protein</fullName>
    </submittedName>
</protein>